<evidence type="ECO:0000256" key="3">
    <source>
        <dbReference type="ARBA" id="ARBA00022982"/>
    </source>
</evidence>
<dbReference type="RefSeq" id="WP_189376606.1">
    <property type="nucleotide sequence ID" value="NZ_BNAH01000002.1"/>
</dbReference>
<dbReference type="SUPFAM" id="SSF63380">
    <property type="entry name" value="Riboflavin synthase domain-like"/>
    <property type="match status" value="1"/>
</dbReference>
<dbReference type="InterPro" id="IPR023173">
    <property type="entry name" value="NADPH_Cyt_P450_Rdtase_alpha"/>
</dbReference>
<evidence type="ECO:0000256" key="2">
    <source>
        <dbReference type="ARBA" id="ARBA00022643"/>
    </source>
</evidence>
<keyword evidence="3" id="KW-0813">Transport</keyword>
<evidence type="ECO:0000313" key="8">
    <source>
        <dbReference type="EMBL" id="GHE80695.1"/>
    </source>
</evidence>
<name>A0ABQ3IDW7_9GAMM</name>
<dbReference type="Pfam" id="PF00175">
    <property type="entry name" value="NAD_binding_1"/>
    <property type="match status" value="1"/>
</dbReference>
<evidence type="ECO:0000313" key="9">
    <source>
        <dbReference type="Proteomes" id="UP000626370"/>
    </source>
</evidence>
<keyword evidence="5" id="KW-0472">Membrane</keyword>
<proteinExistence type="predicted"/>
<dbReference type="InterPro" id="IPR001094">
    <property type="entry name" value="Flavdoxin-like"/>
</dbReference>
<dbReference type="Gene3D" id="1.20.990.10">
    <property type="entry name" value="NADPH-cytochrome p450 Reductase, Chain A, domain 3"/>
    <property type="match status" value="1"/>
</dbReference>
<dbReference type="Proteomes" id="UP000626370">
    <property type="component" value="Unassembled WGS sequence"/>
</dbReference>
<evidence type="ECO:0000256" key="5">
    <source>
        <dbReference type="SAM" id="Phobius"/>
    </source>
</evidence>
<keyword evidence="9" id="KW-1185">Reference proteome</keyword>
<dbReference type="PANTHER" id="PTHR19384">
    <property type="entry name" value="NITRIC OXIDE SYNTHASE-RELATED"/>
    <property type="match status" value="1"/>
</dbReference>
<dbReference type="PRINTS" id="PR00371">
    <property type="entry name" value="FPNCR"/>
</dbReference>
<dbReference type="EMBL" id="BNAH01000002">
    <property type="protein sequence ID" value="GHE80695.1"/>
    <property type="molecule type" value="Genomic_DNA"/>
</dbReference>
<dbReference type="InterPro" id="IPR039261">
    <property type="entry name" value="FNR_nucleotide-bd"/>
</dbReference>
<dbReference type="InterPro" id="IPR017938">
    <property type="entry name" value="Riboflavin_synthase-like_b-brl"/>
</dbReference>
<dbReference type="PROSITE" id="PS50902">
    <property type="entry name" value="FLAVODOXIN_LIKE"/>
    <property type="match status" value="1"/>
</dbReference>
<comment type="caution">
    <text evidence="8">The sequence shown here is derived from an EMBL/GenBank/DDBJ whole genome shotgun (WGS) entry which is preliminary data.</text>
</comment>
<dbReference type="Gene3D" id="2.40.30.10">
    <property type="entry name" value="Translation factors"/>
    <property type="match status" value="1"/>
</dbReference>
<dbReference type="InterPro" id="IPR001433">
    <property type="entry name" value="OxRdtase_FAD/NAD-bd"/>
</dbReference>
<dbReference type="SUPFAM" id="SSF52343">
    <property type="entry name" value="Ferredoxin reductase-like, C-terminal NADP-linked domain"/>
    <property type="match status" value="1"/>
</dbReference>
<keyword evidence="3" id="KW-0249">Electron transport</keyword>
<dbReference type="SUPFAM" id="SSF52218">
    <property type="entry name" value="Flavoproteins"/>
    <property type="match status" value="1"/>
</dbReference>
<dbReference type="InterPro" id="IPR001709">
    <property type="entry name" value="Flavoprot_Pyr_Nucl_cyt_Rdtase"/>
</dbReference>
<accession>A0ABQ3IDW7</accession>
<organism evidence="8 9">
    <name type="scientific">Thalassotalea profundi</name>
    <dbReference type="NCBI Taxonomy" id="2036687"/>
    <lineage>
        <taxon>Bacteria</taxon>
        <taxon>Pseudomonadati</taxon>
        <taxon>Pseudomonadota</taxon>
        <taxon>Gammaproteobacteria</taxon>
        <taxon>Alteromonadales</taxon>
        <taxon>Colwelliaceae</taxon>
        <taxon>Thalassotalea</taxon>
    </lineage>
</organism>
<dbReference type="InterPro" id="IPR029039">
    <property type="entry name" value="Flavoprotein-like_sf"/>
</dbReference>
<dbReference type="InterPro" id="IPR008254">
    <property type="entry name" value="Flavodoxin/NO_synth"/>
</dbReference>
<reference evidence="9" key="1">
    <citation type="journal article" date="2019" name="Int. J. Syst. Evol. Microbiol.">
        <title>The Global Catalogue of Microorganisms (GCM) 10K type strain sequencing project: providing services to taxonomists for standard genome sequencing and annotation.</title>
        <authorList>
            <consortium name="The Broad Institute Genomics Platform"/>
            <consortium name="The Broad Institute Genome Sequencing Center for Infectious Disease"/>
            <person name="Wu L."/>
            <person name="Ma J."/>
        </authorList>
    </citation>
    <scope>NUCLEOTIDE SEQUENCE [LARGE SCALE GENOMIC DNA]</scope>
    <source>
        <strain evidence="9">CGMCC 1.15922</strain>
    </source>
</reference>
<keyword evidence="2" id="KW-0288">FMN</keyword>
<keyword evidence="5" id="KW-0812">Transmembrane</keyword>
<dbReference type="EC" id="1.6.2.4" evidence="4"/>
<sequence length="501" mass="55934">MENLLTIIVVISVWLLFCVAMWRIHIARQRNNISADTSLLITYASQTGNAQAIANRYAQALHLSEMANVVALNHLSIENLSSVDQVLFIVSTYGDGEAPDNGNLFIKRIQNAIKNTVKLNHLKFSVIALGDTGYPKFCAFGYQVHQSMLDIGSEPNNEVIAVDKYNEQTTTLASITPRWLNIQEVNETSTKTNSPQYWQLTERLLLNPDCDDEKLFQLTFTSIGPTPSWQAGDLIDIQPHQPKAVVNQWLQAHQYDGTQLLTYQGHQQSLSAWLAMRELPNNCTYSINELLDNLPTLTTRSYSIASISEQGQLQLIVRLLEKEENSFGLASGYLSNNCSVGAIVQGQIRSVSTHHQIDNTVPLILIGAGSGLAGLKAQIDARAYFKTKLNKPTGPTWLIFGERNSHSQLPINKYLLTLEESNLAKLSCAYSQDSKQAKYVQHILADEEAMLKQWLSEGAVIYICGCLSGMGESVHNTLIELLGQEKLTELQCQQRYIRDVY</sequence>
<dbReference type="Pfam" id="PF00258">
    <property type="entry name" value="Flavodoxin_1"/>
    <property type="match status" value="1"/>
</dbReference>
<feature type="transmembrane region" description="Helical" evidence="5">
    <location>
        <begin position="6"/>
        <end position="24"/>
    </location>
</feature>
<evidence type="ECO:0000259" key="6">
    <source>
        <dbReference type="PROSITE" id="PS50902"/>
    </source>
</evidence>
<keyword evidence="5" id="KW-1133">Transmembrane helix</keyword>
<gene>
    <name evidence="8" type="ORF">GCM10011501_05830</name>
</gene>
<dbReference type="PANTHER" id="PTHR19384:SF17">
    <property type="entry name" value="NADPH--CYTOCHROME P450 REDUCTASE"/>
    <property type="match status" value="1"/>
</dbReference>
<evidence type="ECO:0000259" key="7">
    <source>
        <dbReference type="PROSITE" id="PS51384"/>
    </source>
</evidence>
<evidence type="ECO:0000256" key="1">
    <source>
        <dbReference type="ARBA" id="ARBA00022630"/>
    </source>
</evidence>
<feature type="domain" description="FAD-binding FR-type" evidence="7">
    <location>
        <begin position="193"/>
        <end position="375"/>
    </location>
</feature>
<evidence type="ECO:0000256" key="4">
    <source>
        <dbReference type="ARBA" id="ARBA00023797"/>
    </source>
</evidence>
<dbReference type="Gene3D" id="3.40.50.360">
    <property type="match status" value="1"/>
</dbReference>
<dbReference type="Gene3D" id="3.40.50.80">
    <property type="entry name" value="Nucleotide-binding domain of ferredoxin-NADP reductase (FNR) module"/>
    <property type="match status" value="1"/>
</dbReference>
<dbReference type="PROSITE" id="PS51384">
    <property type="entry name" value="FAD_FR"/>
    <property type="match status" value="1"/>
</dbReference>
<keyword evidence="1" id="KW-0285">Flavoprotein</keyword>
<feature type="domain" description="Flavodoxin-like" evidence="6">
    <location>
        <begin position="39"/>
        <end position="184"/>
    </location>
</feature>
<dbReference type="InterPro" id="IPR017927">
    <property type="entry name" value="FAD-bd_FR_type"/>
</dbReference>
<protein>
    <recommendedName>
        <fullName evidence="4">NADPH--hemoprotein reductase</fullName>
        <ecNumber evidence="4">1.6.2.4</ecNumber>
    </recommendedName>
</protein>
<dbReference type="PRINTS" id="PR00369">
    <property type="entry name" value="FLAVODOXIN"/>
</dbReference>